<protein>
    <submittedName>
        <fullName evidence="2">Uncharacterized protein</fullName>
    </submittedName>
</protein>
<keyword evidence="3" id="KW-1185">Reference proteome</keyword>
<reference evidence="2 3" key="1">
    <citation type="submission" date="2020-08" db="EMBL/GenBank/DDBJ databases">
        <title>Genomic Encyclopedia of Type Strains, Phase IV (KMG-IV): sequencing the most valuable type-strain genomes for metagenomic binning, comparative biology and taxonomic classification.</title>
        <authorList>
            <person name="Goeker M."/>
        </authorList>
    </citation>
    <scope>NUCLEOTIDE SEQUENCE [LARGE SCALE GENOMIC DNA]</scope>
    <source>
        <strain evidence="2 3">DSM 103725</strain>
    </source>
</reference>
<evidence type="ECO:0000256" key="1">
    <source>
        <dbReference type="SAM" id="Phobius"/>
    </source>
</evidence>
<organism evidence="2 3">
    <name type="scientific">Algisphaera agarilytica</name>
    <dbReference type="NCBI Taxonomy" id="1385975"/>
    <lineage>
        <taxon>Bacteria</taxon>
        <taxon>Pseudomonadati</taxon>
        <taxon>Planctomycetota</taxon>
        <taxon>Phycisphaerae</taxon>
        <taxon>Phycisphaerales</taxon>
        <taxon>Phycisphaeraceae</taxon>
        <taxon>Algisphaera</taxon>
    </lineage>
</organism>
<keyword evidence="1" id="KW-0812">Transmembrane</keyword>
<dbReference type="EMBL" id="JACHGY010000001">
    <property type="protein sequence ID" value="MBB6428527.1"/>
    <property type="molecule type" value="Genomic_DNA"/>
</dbReference>
<comment type="caution">
    <text evidence="2">The sequence shown here is derived from an EMBL/GenBank/DDBJ whole genome shotgun (WGS) entry which is preliminary data.</text>
</comment>
<evidence type="ECO:0000313" key="2">
    <source>
        <dbReference type="EMBL" id="MBB6428527.1"/>
    </source>
</evidence>
<gene>
    <name evidence="2" type="ORF">HNQ40_000333</name>
</gene>
<keyword evidence="1" id="KW-0472">Membrane</keyword>
<evidence type="ECO:0000313" key="3">
    <source>
        <dbReference type="Proteomes" id="UP000541810"/>
    </source>
</evidence>
<name>A0A7X0H3S5_9BACT</name>
<dbReference type="AlphaFoldDB" id="A0A7X0H3S5"/>
<dbReference type="Proteomes" id="UP000541810">
    <property type="component" value="Unassembled WGS sequence"/>
</dbReference>
<accession>A0A7X0H3S5</accession>
<sequence>MRPSLGPSSAKPANPRDLSATMALLVVATAVCVSVSTGGLAVSTHPADRRITAETDEAVASFMACLNEAAKTLAGQTAAVVDSPATTLDLPAYPAPTFVPENDRPVVSLLPHLSLLNLPPPAALS</sequence>
<dbReference type="RefSeq" id="WP_184675748.1">
    <property type="nucleotide sequence ID" value="NZ_JACHGY010000001.1"/>
</dbReference>
<feature type="transmembrane region" description="Helical" evidence="1">
    <location>
        <begin position="20"/>
        <end position="42"/>
    </location>
</feature>
<proteinExistence type="predicted"/>
<keyword evidence="1" id="KW-1133">Transmembrane helix</keyword>